<evidence type="ECO:0000313" key="2">
    <source>
        <dbReference type="Proteomes" id="UP001158050"/>
    </source>
</evidence>
<evidence type="ECO:0000313" key="1">
    <source>
        <dbReference type="EMBL" id="SMP94736.1"/>
    </source>
</evidence>
<dbReference type="RefSeq" id="WP_283417307.1">
    <property type="nucleotide sequence ID" value="NZ_FXUO01000006.1"/>
</dbReference>
<comment type="caution">
    <text evidence="1">The sequence shown here is derived from an EMBL/GenBank/DDBJ whole genome shotgun (WGS) entry which is preliminary data.</text>
</comment>
<keyword evidence="2" id="KW-1185">Reference proteome</keyword>
<protein>
    <submittedName>
        <fullName evidence="1">Uncharacterized protein</fullName>
    </submittedName>
</protein>
<dbReference type="EMBL" id="FXUO01000006">
    <property type="protein sequence ID" value="SMP94736.1"/>
    <property type="molecule type" value="Genomic_DNA"/>
</dbReference>
<gene>
    <name evidence="1" type="ORF">SAMN05421679_106122</name>
</gene>
<proteinExistence type="predicted"/>
<reference evidence="1 2" key="1">
    <citation type="submission" date="2017-05" db="EMBL/GenBank/DDBJ databases">
        <authorList>
            <person name="Varghese N."/>
            <person name="Submissions S."/>
        </authorList>
    </citation>
    <scope>NUCLEOTIDE SEQUENCE [LARGE SCALE GENOMIC DNA]</scope>
    <source>
        <strain evidence="1 2">DSM 18015</strain>
    </source>
</reference>
<accession>A0ABY1R5L9</accession>
<sequence length="606" mass="70483">METKFYSDTFVLDLSKQKMNLQENNSRFNDKSFTKFTFPFEVNVEDQFVHYIGDYASKENTGLPNILNGWFHHENKISEAKLTIITIQGNKLIGQIDYGLEDIPNYDKKLSELPLAKFAVDDIHIYAKEICTKKYPEVNFNYPRLYTTKYSPEDELWDAFDGYYNDLKPDGSEMRRNYLDEELNIFNVNIIHPLPYILYLLKTGFGDKGLELKGDILTDPDLVQRCVFSGTEYFNRFSQRRDTLTVDENEYDQFSNFSGMFYIKELKVQKKGEYKLRGYFNSRKVKGSNTGYIMMGSNKLWSFNSGSYDETNYYFDFSVNVPEDNTSLIFFLWRVSDRNGFATVISADLIGTALDDGGNEETGVVTNPNEVDLARAVPDMTFGDFVNRIKNWFNYEIDIRGNEIFMTKLNKDPDNIKSFQQYEVSEPKRTLMSQRSYQIKFTELDESPEKLNLPINLNSMYYDSSGIKLNGEPKSDTSIIEIDGYCMPVLLPKPGGYTTAIVRKDSTTTLALVYYDGLIGNQNNAKNPSGCEFPELWDKNWYKFLRQRIYGSKYEDSFLAYIEDISQYTIKDYIYWHNNIHQISSWGKEMVSENVYKISITTETIV</sequence>
<organism evidence="1 2">
    <name type="scientific">Epilithonimonas pallida</name>
    <dbReference type="NCBI Taxonomy" id="373671"/>
    <lineage>
        <taxon>Bacteria</taxon>
        <taxon>Pseudomonadati</taxon>
        <taxon>Bacteroidota</taxon>
        <taxon>Flavobacteriia</taxon>
        <taxon>Flavobacteriales</taxon>
        <taxon>Weeksellaceae</taxon>
        <taxon>Chryseobacterium group</taxon>
        <taxon>Epilithonimonas</taxon>
    </lineage>
</organism>
<dbReference type="Proteomes" id="UP001158050">
    <property type="component" value="Unassembled WGS sequence"/>
</dbReference>
<name>A0ABY1R5L9_9FLAO</name>